<feature type="domain" description="DUF4246" evidence="1">
    <location>
        <begin position="114"/>
        <end position="295"/>
    </location>
</feature>
<gene>
    <name evidence="2" type="ORF">Fcan01_10591</name>
</gene>
<proteinExistence type="predicted"/>
<name>A0A226EBX8_FOLCA</name>
<organism evidence="2 3">
    <name type="scientific">Folsomia candida</name>
    <name type="common">Springtail</name>
    <dbReference type="NCBI Taxonomy" id="158441"/>
    <lineage>
        <taxon>Eukaryota</taxon>
        <taxon>Metazoa</taxon>
        <taxon>Ecdysozoa</taxon>
        <taxon>Arthropoda</taxon>
        <taxon>Hexapoda</taxon>
        <taxon>Collembola</taxon>
        <taxon>Entomobryomorpha</taxon>
        <taxon>Isotomoidea</taxon>
        <taxon>Isotomidae</taxon>
        <taxon>Proisotominae</taxon>
        <taxon>Folsomia</taxon>
    </lineage>
</organism>
<dbReference type="AlphaFoldDB" id="A0A226EBX8"/>
<evidence type="ECO:0000259" key="1">
    <source>
        <dbReference type="Pfam" id="PF14033"/>
    </source>
</evidence>
<dbReference type="InterPro" id="IPR049192">
    <property type="entry name" value="DUF4246_C"/>
</dbReference>
<dbReference type="InterPro" id="IPR025340">
    <property type="entry name" value="DUF4246"/>
</dbReference>
<dbReference type="EMBL" id="LNIX01000005">
    <property type="protein sequence ID" value="OXA55053.1"/>
    <property type="molecule type" value="Genomic_DNA"/>
</dbReference>
<evidence type="ECO:0000313" key="3">
    <source>
        <dbReference type="Proteomes" id="UP000198287"/>
    </source>
</evidence>
<accession>A0A226EBX8</accession>
<dbReference type="PANTHER" id="PTHR33119">
    <property type="entry name" value="IFI3P"/>
    <property type="match status" value="1"/>
</dbReference>
<reference evidence="2 3" key="1">
    <citation type="submission" date="2015-12" db="EMBL/GenBank/DDBJ databases">
        <title>The genome of Folsomia candida.</title>
        <authorList>
            <person name="Faddeeva A."/>
            <person name="Derks M.F."/>
            <person name="Anvar Y."/>
            <person name="Smit S."/>
            <person name="Van Straalen N."/>
            <person name="Roelofs D."/>
        </authorList>
    </citation>
    <scope>NUCLEOTIDE SEQUENCE [LARGE SCALE GENOMIC DNA]</scope>
    <source>
        <strain evidence="2 3">VU population</strain>
        <tissue evidence="2">Whole body</tissue>
    </source>
</reference>
<comment type="caution">
    <text evidence="2">The sequence shown here is derived from an EMBL/GenBank/DDBJ whole genome shotgun (WGS) entry which is preliminary data.</text>
</comment>
<dbReference type="Pfam" id="PF14033">
    <property type="entry name" value="DUF4246"/>
    <property type="match status" value="2"/>
</dbReference>
<dbReference type="OrthoDB" id="415532at2759"/>
<dbReference type="STRING" id="158441.A0A226EBX8"/>
<feature type="domain" description="DUF4246" evidence="1">
    <location>
        <begin position="300"/>
        <end position="451"/>
    </location>
</feature>
<dbReference type="Proteomes" id="UP000198287">
    <property type="component" value="Unassembled WGS sequence"/>
</dbReference>
<protein>
    <recommendedName>
        <fullName evidence="1">DUF4246 domain-containing protein</fullName>
    </recommendedName>
</protein>
<keyword evidence="3" id="KW-1185">Reference proteome</keyword>
<sequence>MSSSSSIIRFYTHRNCTISTVAPRAEQVMRMQLNWMIRSREGWEAGLNDSSIVSGWFQEAENAFVGNNVASSSAKKNMTFKPFKRIWSFVIGRLPNYLTLLDGQMFPGPLDGSWVADGLVDIALTERLVVGVAEVEEMAIEADNWQPGTEKRVINVIDPYSYCVVAKRSHILKEIFVPNEHKKVGDYRHLLHFHSDKVDKYLDQTDVKRLISSIPDDMISSPPKIEWDPNYQLLPADVVIDSGGASHFTSYVNGLNPAEHGELYATLEQVFDKMIPLYEKVLSEILLTRLEVEPKTRSETDKNQSVPVTLRGKKIQVVVRMTTTILTPENSKHPGGQWHIEGMANEQIVAVGLHYFSSENSNTSKLYLAPTWRESNSVISVVDGGNNPFAIETVPGRSVVFKNSISHRVAPFELDDPEKPGHRKILGFFLVDPGVQILSSARVPCQQWAWYLDVWKTFGSEGRLVPLTASRNGRAGGVIFTTGKQVSGH</sequence>
<dbReference type="PANTHER" id="PTHR33119:SF1">
    <property type="entry name" value="FE2OG DIOXYGENASE DOMAIN-CONTAINING PROTEIN"/>
    <property type="match status" value="1"/>
</dbReference>
<evidence type="ECO:0000313" key="2">
    <source>
        <dbReference type="EMBL" id="OXA55053.1"/>
    </source>
</evidence>